<name>A0A0D3EXF0_9ORYZ</name>
<proteinExistence type="predicted"/>
<dbReference type="Proteomes" id="UP000026960">
    <property type="component" value="Chromosome 1"/>
</dbReference>
<dbReference type="PaxDb" id="65489-OBART01G40580.1"/>
<protein>
    <submittedName>
        <fullName evidence="2">Uncharacterized protein</fullName>
    </submittedName>
</protein>
<evidence type="ECO:0000313" key="2">
    <source>
        <dbReference type="EnsemblPlants" id="OBART01G40580.1"/>
    </source>
</evidence>
<feature type="transmembrane region" description="Helical" evidence="1">
    <location>
        <begin position="78"/>
        <end position="100"/>
    </location>
</feature>
<dbReference type="EnsemblPlants" id="OBART01G40580.1">
    <property type="protein sequence ID" value="OBART01G40580.1"/>
    <property type="gene ID" value="OBART01G40580"/>
</dbReference>
<evidence type="ECO:0000313" key="3">
    <source>
        <dbReference type="Proteomes" id="UP000026960"/>
    </source>
</evidence>
<dbReference type="Gramene" id="OBART01G40580.1">
    <property type="protein sequence ID" value="OBART01G40580.1"/>
    <property type="gene ID" value="OBART01G40580"/>
</dbReference>
<dbReference type="AlphaFoldDB" id="A0A0D3EXF0"/>
<keyword evidence="1" id="KW-0472">Membrane</keyword>
<organism evidence="2">
    <name type="scientific">Oryza barthii</name>
    <dbReference type="NCBI Taxonomy" id="65489"/>
    <lineage>
        <taxon>Eukaryota</taxon>
        <taxon>Viridiplantae</taxon>
        <taxon>Streptophyta</taxon>
        <taxon>Embryophyta</taxon>
        <taxon>Tracheophyta</taxon>
        <taxon>Spermatophyta</taxon>
        <taxon>Magnoliopsida</taxon>
        <taxon>Liliopsida</taxon>
        <taxon>Poales</taxon>
        <taxon>Poaceae</taxon>
        <taxon>BOP clade</taxon>
        <taxon>Oryzoideae</taxon>
        <taxon>Oryzeae</taxon>
        <taxon>Oryzinae</taxon>
        <taxon>Oryza</taxon>
    </lineage>
</organism>
<reference evidence="2" key="1">
    <citation type="journal article" date="2009" name="Rice">
        <title>De Novo Next Generation Sequencing of Plant Genomes.</title>
        <authorList>
            <person name="Rounsley S."/>
            <person name="Marri P.R."/>
            <person name="Yu Y."/>
            <person name="He R."/>
            <person name="Sisneros N."/>
            <person name="Goicoechea J.L."/>
            <person name="Lee S.J."/>
            <person name="Angelova A."/>
            <person name="Kudrna D."/>
            <person name="Luo M."/>
            <person name="Affourtit J."/>
            <person name="Desany B."/>
            <person name="Knight J."/>
            <person name="Niazi F."/>
            <person name="Egholm M."/>
            <person name="Wing R.A."/>
        </authorList>
    </citation>
    <scope>NUCLEOTIDE SEQUENCE [LARGE SCALE GENOMIC DNA]</scope>
    <source>
        <strain evidence="2">cv. IRGC 105608</strain>
    </source>
</reference>
<sequence>MEEDRRSSHWVPQFVTEFEIHLDYETGYSPFPNLENQCNDMSAHTENILLELLTGRKPVDHTMPREAKPRLTQDKTGYIGTAKSLTMLLIVWTILFHSQITLHA</sequence>
<evidence type="ECO:0000256" key="1">
    <source>
        <dbReference type="SAM" id="Phobius"/>
    </source>
</evidence>
<accession>A0A0D3EXF0</accession>
<reference evidence="2" key="2">
    <citation type="submission" date="2015-03" db="UniProtKB">
        <authorList>
            <consortium name="EnsemblPlants"/>
        </authorList>
    </citation>
    <scope>IDENTIFICATION</scope>
</reference>
<keyword evidence="1" id="KW-1133">Transmembrane helix</keyword>
<keyword evidence="1" id="KW-0812">Transmembrane</keyword>
<dbReference type="HOGENOM" id="CLU_2254230_0_0_1"/>
<keyword evidence="3" id="KW-1185">Reference proteome</keyword>